<keyword evidence="2" id="KW-1185">Reference proteome</keyword>
<reference evidence="1 2" key="1">
    <citation type="submission" date="2020-06" db="EMBL/GenBank/DDBJ databases">
        <title>Altererythrobacter lutimaris sp. nov., a marine bacterium isolated from a tidal flat.</title>
        <authorList>
            <person name="Kim D."/>
            <person name="Yoo Y."/>
            <person name="Kim J.-J."/>
        </authorList>
    </citation>
    <scope>NUCLEOTIDE SEQUENCE [LARGE SCALE GENOMIC DNA]</scope>
    <source>
        <strain evidence="1 2">JGD-16</strain>
    </source>
</reference>
<evidence type="ECO:0000313" key="1">
    <source>
        <dbReference type="EMBL" id="NVE94337.1"/>
    </source>
</evidence>
<sequence>MHSQISFTGEHPKPLGSLTSVSDYSHTLTNQEASEVTIWYDGACPLCLREIALMRRLDKRKRIAFVDIAEDAPADCPIDQADLLARFHAKEDGVVLSGAAAFAAMWRAIPILRPLGLLARNHLILSILEKLYVFFLRHRPKLQRLVAERS</sequence>
<dbReference type="EMBL" id="JABWTA010000001">
    <property type="protein sequence ID" value="NVE94337.1"/>
    <property type="molecule type" value="Genomic_DNA"/>
</dbReference>
<proteinExistence type="predicted"/>
<name>A0A850H5A3_9SPHN</name>
<dbReference type="Proteomes" id="UP000546031">
    <property type="component" value="Unassembled WGS sequence"/>
</dbReference>
<dbReference type="Pfam" id="PF04134">
    <property type="entry name" value="DCC1-like"/>
    <property type="match status" value="1"/>
</dbReference>
<organism evidence="1 2">
    <name type="scientific">Altererythrobacter lutimaris</name>
    <dbReference type="NCBI Taxonomy" id="2743979"/>
    <lineage>
        <taxon>Bacteria</taxon>
        <taxon>Pseudomonadati</taxon>
        <taxon>Pseudomonadota</taxon>
        <taxon>Alphaproteobacteria</taxon>
        <taxon>Sphingomonadales</taxon>
        <taxon>Erythrobacteraceae</taxon>
        <taxon>Altererythrobacter</taxon>
    </lineage>
</organism>
<dbReference type="PANTHER" id="PTHR34290">
    <property type="entry name" value="SI:CH73-390P7.2"/>
    <property type="match status" value="1"/>
</dbReference>
<dbReference type="PANTHER" id="PTHR34290:SF2">
    <property type="entry name" value="OS04G0668800 PROTEIN"/>
    <property type="match status" value="1"/>
</dbReference>
<dbReference type="InterPro" id="IPR044691">
    <property type="entry name" value="DCC1_Trx"/>
</dbReference>
<dbReference type="AlphaFoldDB" id="A0A850H5A3"/>
<gene>
    <name evidence="1" type="ORF">HUO12_05425</name>
</gene>
<comment type="caution">
    <text evidence="1">The sequence shown here is derived from an EMBL/GenBank/DDBJ whole genome shotgun (WGS) entry which is preliminary data.</text>
</comment>
<accession>A0A850H5A3</accession>
<protein>
    <submittedName>
        <fullName evidence="1">DUF393 domain-containing protein</fullName>
    </submittedName>
</protein>
<evidence type="ECO:0000313" key="2">
    <source>
        <dbReference type="Proteomes" id="UP000546031"/>
    </source>
</evidence>
<dbReference type="GO" id="GO:0015035">
    <property type="term" value="F:protein-disulfide reductase activity"/>
    <property type="evidence" value="ECO:0007669"/>
    <property type="project" value="InterPro"/>
</dbReference>
<dbReference type="InterPro" id="IPR007263">
    <property type="entry name" value="DCC1-like"/>
</dbReference>